<feature type="transmembrane region" description="Helical" evidence="1">
    <location>
        <begin position="138"/>
        <end position="155"/>
    </location>
</feature>
<dbReference type="RefSeq" id="WP_160844597.1">
    <property type="nucleotide sequence ID" value="NZ_WVHT01000004.1"/>
</dbReference>
<comment type="caution">
    <text evidence="3">The sequence shown here is derived from an EMBL/GenBank/DDBJ whole genome shotgun (WGS) entry which is preliminary data.</text>
</comment>
<evidence type="ECO:0000256" key="1">
    <source>
        <dbReference type="SAM" id="Phobius"/>
    </source>
</evidence>
<feature type="signal peptide" evidence="2">
    <location>
        <begin position="1"/>
        <end position="18"/>
    </location>
</feature>
<name>A0A7K1YBL8_9SPHI</name>
<organism evidence="3 4">
    <name type="scientific">Hufsiella arboris</name>
    <dbReference type="NCBI Taxonomy" id="2695275"/>
    <lineage>
        <taxon>Bacteria</taxon>
        <taxon>Pseudomonadati</taxon>
        <taxon>Bacteroidota</taxon>
        <taxon>Sphingobacteriia</taxon>
        <taxon>Sphingobacteriales</taxon>
        <taxon>Sphingobacteriaceae</taxon>
        <taxon>Hufsiella</taxon>
    </lineage>
</organism>
<dbReference type="EMBL" id="WVHT01000004">
    <property type="protein sequence ID" value="MXV51428.1"/>
    <property type="molecule type" value="Genomic_DNA"/>
</dbReference>
<reference evidence="3 4" key="1">
    <citation type="submission" date="2019-11" db="EMBL/GenBank/DDBJ databases">
        <title>Pedobacter sp. HMF7647 Genome sequencing and assembly.</title>
        <authorList>
            <person name="Kang H."/>
            <person name="Kim H."/>
            <person name="Joh K."/>
        </authorList>
    </citation>
    <scope>NUCLEOTIDE SEQUENCE [LARGE SCALE GENOMIC DNA]</scope>
    <source>
        <strain evidence="3 4">HMF7647</strain>
    </source>
</reference>
<feature type="transmembrane region" description="Helical" evidence="1">
    <location>
        <begin position="116"/>
        <end position="133"/>
    </location>
</feature>
<gene>
    <name evidence="3" type="ORF">GS399_10640</name>
</gene>
<feature type="chain" id="PRO_5029547723" evidence="2">
    <location>
        <begin position="19"/>
        <end position="176"/>
    </location>
</feature>
<accession>A0A7K1YBL8</accession>
<evidence type="ECO:0000313" key="4">
    <source>
        <dbReference type="Proteomes" id="UP000466586"/>
    </source>
</evidence>
<keyword evidence="1" id="KW-0812">Transmembrane</keyword>
<evidence type="ECO:0000313" key="3">
    <source>
        <dbReference type="EMBL" id="MXV51428.1"/>
    </source>
</evidence>
<keyword evidence="4" id="KW-1185">Reference proteome</keyword>
<protein>
    <submittedName>
        <fullName evidence="3">Uncharacterized protein</fullName>
    </submittedName>
</protein>
<keyword evidence="1" id="KW-0472">Membrane</keyword>
<keyword evidence="2" id="KW-0732">Signal</keyword>
<evidence type="ECO:0000256" key="2">
    <source>
        <dbReference type="SAM" id="SignalP"/>
    </source>
</evidence>
<sequence length="176" mass="19960">MKYILSAFFCLLLSNCFAQSVFINNFIVKENLLKNSKLAIIAADEEDKPIESVNGTFIFSVNGFEQELKFHDGVAVAPQQVTKSTFVYVKHVNDNGTHAKLYYVIKKEGDLNPIKISWFILIAIPVILILIGFMFRRFITIAIVLIVVLVIFNQSKGLHFSTFLETVYDGLKSIFN</sequence>
<keyword evidence="1" id="KW-1133">Transmembrane helix</keyword>
<proteinExistence type="predicted"/>
<dbReference type="Proteomes" id="UP000466586">
    <property type="component" value="Unassembled WGS sequence"/>
</dbReference>
<dbReference type="AlphaFoldDB" id="A0A7K1YBL8"/>